<comment type="caution">
    <text evidence="2">The sequence shown here is derived from an EMBL/GenBank/DDBJ whole genome shotgun (WGS) entry which is preliminary data.</text>
</comment>
<keyword evidence="3" id="KW-1185">Reference proteome</keyword>
<name>A0ABP9ZJE3_9LACO</name>
<organism evidence="2 3">
    <name type="scientific">Apilactobacillus apinorum</name>
    <dbReference type="NCBI Taxonomy" id="1218495"/>
    <lineage>
        <taxon>Bacteria</taxon>
        <taxon>Bacillati</taxon>
        <taxon>Bacillota</taxon>
        <taxon>Bacilli</taxon>
        <taxon>Lactobacillales</taxon>
        <taxon>Lactobacillaceae</taxon>
        <taxon>Apilactobacillus</taxon>
    </lineage>
</organism>
<accession>A0ABP9ZJE3</accession>
<gene>
    <name evidence="2" type="ORF">AP20H10_12960</name>
</gene>
<evidence type="ECO:0000256" key="1">
    <source>
        <dbReference type="SAM" id="MobiDB-lite"/>
    </source>
</evidence>
<dbReference type="Proteomes" id="UP001438112">
    <property type="component" value="Unassembled WGS sequence"/>
</dbReference>
<evidence type="ECO:0000313" key="3">
    <source>
        <dbReference type="Proteomes" id="UP001438112"/>
    </source>
</evidence>
<feature type="region of interest" description="Disordered" evidence="1">
    <location>
        <begin position="1"/>
        <end position="40"/>
    </location>
</feature>
<reference evidence="2 3" key="1">
    <citation type="submission" date="2024-03" db="EMBL/GenBank/DDBJ databases">
        <title>Inconsistent identification of Apilactobacillus kunkeei-related strains obtained by well-developed overall genome related indices.</title>
        <authorList>
            <person name="Maeno S."/>
            <person name="Endo A."/>
        </authorList>
    </citation>
    <scope>NUCLEOTIDE SEQUENCE [LARGE SCALE GENOMIC DNA]</scope>
    <source>
        <strain evidence="2 3">20H-10</strain>
    </source>
</reference>
<proteinExistence type="predicted"/>
<protein>
    <submittedName>
        <fullName evidence="2">Uncharacterized protein</fullName>
    </submittedName>
</protein>
<dbReference type="EMBL" id="BAABVV010000040">
    <property type="protein sequence ID" value="GAA6114933.1"/>
    <property type="molecule type" value="Genomic_DNA"/>
</dbReference>
<evidence type="ECO:0000313" key="2">
    <source>
        <dbReference type="EMBL" id="GAA6114933.1"/>
    </source>
</evidence>
<sequence length="40" mass="4798">MKYTKKTKDNSKKQAKADKTFDKFKEQHNRLNASKRGIKR</sequence>
<feature type="compositionally biased region" description="Basic and acidic residues" evidence="1">
    <location>
        <begin position="1"/>
        <end position="29"/>
    </location>
</feature>
<dbReference type="RefSeq" id="WP_263505236.1">
    <property type="nucleotide sequence ID" value="NZ_BAABVV010000040.1"/>
</dbReference>